<protein>
    <submittedName>
        <fullName evidence="1">Uncharacterized protein</fullName>
    </submittedName>
</protein>
<evidence type="ECO:0000313" key="1">
    <source>
        <dbReference type="EMBL" id="KAA6314514.1"/>
    </source>
</evidence>
<feature type="non-terminal residue" evidence="1">
    <location>
        <position position="486"/>
    </location>
</feature>
<dbReference type="AlphaFoldDB" id="A0A5J4Q0Y1"/>
<accession>A0A5J4Q0Y1</accession>
<reference evidence="1" key="1">
    <citation type="submission" date="2019-03" db="EMBL/GenBank/DDBJ databases">
        <title>Single cell metagenomics reveals metabolic interactions within the superorganism composed of flagellate Streblomastix strix and complex community of Bacteroidetes bacteria on its surface.</title>
        <authorList>
            <person name="Treitli S.C."/>
            <person name="Kolisko M."/>
            <person name="Husnik F."/>
            <person name="Keeling P."/>
            <person name="Hampl V."/>
        </authorList>
    </citation>
    <scope>NUCLEOTIDE SEQUENCE</scope>
    <source>
        <strain evidence="1">STM</strain>
    </source>
</reference>
<dbReference type="EMBL" id="SNRY01005614">
    <property type="protein sequence ID" value="KAA6314514.1"/>
    <property type="molecule type" value="Genomic_DNA"/>
</dbReference>
<feature type="non-terminal residue" evidence="1">
    <location>
        <position position="1"/>
    </location>
</feature>
<sequence>IASGIDLTDEQLDQIVEQLKASGLGDLVTLEQANGLITGIQLVEVPGFLSPNASAEFTTAFGLVDYTFIVEDKDNPVIFKKGLVLSETTERHVLLQVTPANAAIEEIFLIDSKGISDVKKYVEVKAKPYSGLITKADGASALGLWEITLKLTNEYTTDAKSTFESLAAILKSDGTRDKNVAFALAVSTGEGRLVLTKFDYVISVSLRNPVYSEATITANDKEPLQFEVKDISVNGATAVPVDKLANRLTISNGIEYVWADKTPANNIDPKKNTKNAPNYDARSTQSILAVTYDKPFEVTTEVGFAYYIGLDLDNATATEKTAWTKEGAIAGLNKVYRAGEKAQITIKDEALKNKAVGFRIIAVNYDGTLVDPDGRAFYVSAGAISSPVELGTLTFSPKIEAKVASATTALYSNSAKLDWTKLGESGITVDKVYGYKFTLDSAVKDYAYIVGNKTTTDTGGNAALEYGATSWYRRAGGRSGNTITSI</sequence>
<proteinExistence type="predicted"/>
<name>A0A5J4Q0Y1_9ZZZZ</name>
<organism evidence="1">
    <name type="scientific">termite gut metagenome</name>
    <dbReference type="NCBI Taxonomy" id="433724"/>
    <lineage>
        <taxon>unclassified sequences</taxon>
        <taxon>metagenomes</taxon>
        <taxon>organismal metagenomes</taxon>
    </lineage>
</organism>
<gene>
    <name evidence="1" type="ORF">EZS27_034878</name>
</gene>
<comment type="caution">
    <text evidence="1">The sequence shown here is derived from an EMBL/GenBank/DDBJ whole genome shotgun (WGS) entry which is preliminary data.</text>
</comment>